<evidence type="ECO:0000256" key="1">
    <source>
        <dbReference type="ARBA" id="ARBA00022614"/>
    </source>
</evidence>
<evidence type="ECO:0000313" key="5">
    <source>
        <dbReference type="Ensembl" id="ENSGWIP00000017884.1"/>
    </source>
</evidence>
<dbReference type="InterPro" id="IPR003591">
    <property type="entry name" value="Leu-rich_rpt_typical-subtyp"/>
</dbReference>
<keyword evidence="2" id="KW-0732">Signal</keyword>
<organism evidence="5 6">
    <name type="scientific">Gouania willdenowi</name>
    <name type="common">Blunt-snouted clingfish</name>
    <name type="synonym">Lepadogaster willdenowi</name>
    <dbReference type="NCBI Taxonomy" id="441366"/>
    <lineage>
        <taxon>Eukaryota</taxon>
        <taxon>Metazoa</taxon>
        <taxon>Chordata</taxon>
        <taxon>Craniata</taxon>
        <taxon>Vertebrata</taxon>
        <taxon>Euteleostomi</taxon>
        <taxon>Actinopterygii</taxon>
        <taxon>Neopterygii</taxon>
        <taxon>Teleostei</taxon>
        <taxon>Neoteleostei</taxon>
        <taxon>Acanthomorphata</taxon>
        <taxon>Ovalentaria</taxon>
        <taxon>Blenniimorphae</taxon>
        <taxon>Blenniiformes</taxon>
        <taxon>Gobiesocoidei</taxon>
        <taxon>Gobiesocidae</taxon>
        <taxon>Gobiesocinae</taxon>
        <taxon>Gouania</taxon>
    </lineage>
</organism>
<sequence length="210" mass="23766">FLRPTSAPCPGPCRCYQNLVDCEHRWLLHVPAMVPHGTWLLDLSGNHLKEVHSRSFLGLWSLRILLMSNNSLHTLHPQVEKPHLFPLTPLRKLTLLSLRGNQLTHVKFKTLLKLQTTSTHLHMSSNPWFCDCELQRVFGKIRRVRHLHVDDYEDVVCHAPAQQTGHTLASLDTRLCVAETATVLVITITVLLPTTPRIKAPETPIVAEGV</sequence>
<dbReference type="Proteomes" id="UP000694680">
    <property type="component" value="Chromosome 19"/>
</dbReference>
<evidence type="ECO:0000256" key="2">
    <source>
        <dbReference type="ARBA" id="ARBA00022729"/>
    </source>
</evidence>
<reference evidence="5" key="2">
    <citation type="submission" date="2025-08" db="UniProtKB">
        <authorList>
            <consortium name="Ensembl"/>
        </authorList>
    </citation>
    <scope>IDENTIFICATION</scope>
</reference>
<dbReference type="SUPFAM" id="SSF52058">
    <property type="entry name" value="L domain-like"/>
    <property type="match status" value="1"/>
</dbReference>
<evidence type="ECO:0000256" key="3">
    <source>
        <dbReference type="ARBA" id="ARBA00022737"/>
    </source>
</evidence>
<keyword evidence="1" id="KW-0433">Leucine-rich repeat</keyword>
<protein>
    <submittedName>
        <fullName evidence="5">Slit homolog 1 protein-like</fullName>
    </submittedName>
</protein>
<dbReference type="InterPro" id="IPR032675">
    <property type="entry name" value="LRR_dom_sf"/>
</dbReference>
<keyword evidence="3" id="KW-0677">Repeat</keyword>
<keyword evidence="6" id="KW-1185">Reference proteome</keyword>
<dbReference type="Ensembl" id="ENSGWIT00000019742.1">
    <property type="protein sequence ID" value="ENSGWIP00000017884.1"/>
    <property type="gene ID" value="ENSGWIG00000009920.1"/>
</dbReference>
<dbReference type="SMART" id="SM00013">
    <property type="entry name" value="LRRNT"/>
    <property type="match status" value="1"/>
</dbReference>
<evidence type="ECO:0000313" key="6">
    <source>
        <dbReference type="Proteomes" id="UP000694680"/>
    </source>
</evidence>
<dbReference type="InterPro" id="IPR000372">
    <property type="entry name" value="LRRNT"/>
</dbReference>
<dbReference type="PANTHER" id="PTHR24366">
    <property type="entry name" value="IG(IMMUNOGLOBULIN) AND LRR(LEUCINE RICH REPEAT) DOMAINS"/>
    <property type="match status" value="1"/>
</dbReference>
<dbReference type="AlphaFoldDB" id="A0A8C5E948"/>
<evidence type="ECO:0000259" key="4">
    <source>
        <dbReference type="SMART" id="SM00013"/>
    </source>
</evidence>
<reference evidence="5" key="1">
    <citation type="submission" date="2020-06" db="EMBL/GenBank/DDBJ databases">
        <authorList>
            <consortium name="Wellcome Sanger Institute Data Sharing"/>
        </authorList>
    </citation>
    <scope>NUCLEOTIDE SEQUENCE [LARGE SCALE GENOMIC DNA]</scope>
</reference>
<proteinExistence type="predicted"/>
<dbReference type="Gene3D" id="3.80.10.10">
    <property type="entry name" value="Ribonuclease Inhibitor"/>
    <property type="match status" value="2"/>
</dbReference>
<feature type="domain" description="LRRNT" evidence="4">
    <location>
        <begin position="8"/>
        <end position="40"/>
    </location>
</feature>
<dbReference type="SMART" id="SM00369">
    <property type="entry name" value="LRR_TYP"/>
    <property type="match status" value="3"/>
</dbReference>
<dbReference type="PANTHER" id="PTHR24366:SF158">
    <property type="entry name" value="PLATELET GLYCOPROTEIN IB ALPHA CHAIN-LIKE-RELATED"/>
    <property type="match status" value="1"/>
</dbReference>
<gene>
    <name evidence="5" type="primary">LOC114481812</name>
</gene>
<name>A0A8C5E948_GOUWI</name>
<accession>A0A8C5E948</accession>
<reference evidence="5" key="3">
    <citation type="submission" date="2025-09" db="UniProtKB">
        <authorList>
            <consortium name="Ensembl"/>
        </authorList>
    </citation>
    <scope>IDENTIFICATION</scope>
</reference>